<feature type="chain" id="PRO_5004370823" description="Streptomyces killer toxin-like beta/gamma crystallin domain-containing protein" evidence="1">
    <location>
        <begin position="32"/>
        <end position="120"/>
    </location>
</feature>
<dbReference type="PATRIC" id="fig|1156913.3.peg.3739"/>
<dbReference type="KEGG" id="aoi:AORI_3656"/>
<keyword evidence="3" id="KW-1185">Reference proteome</keyword>
<accession>R4T1D4</accession>
<sequence length="120" mass="12761">MKVPSRWMTGVVAGAAALFAAVSIAAAPAGASEAGVQTDAWPCAGPADFFAAKNKNGSWTCYANSGSSLARSFNTVHWQSGANSGYFWHECHGTYYPAKRFIAWQSESLGDCTIYKVNID</sequence>
<evidence type="ECO:0000313" key="3">
    <source>
        <dbReference type="Proteomes" id="UP000013968"/>
    </source>
</evidence>
<reference evidence="2 3" key="1">
    <citation type="journal article" date="2013" name="BMC Genomics">
        <title>ContigScape: a Cytoscape plugin facilitating microbial genome gap closing.</title>
        <authorList>
            <person name="Tang B."/>
            <person name="Wang Q."/>
            <person name="Yang M."/>
            <person name="Xie F."/>
            <person name="Zhu Y."/>
            <person name="Zhuo Y."/>
            <person name="Wang S."/>
            <person name="Gao H."/>
            <person name="Ding X."/>
            <person name="Zhang L."/>
            <person name="Zhao G."/>
            <person name="Zheng H."/>
        </authorList>
    </citation>
    <scope>NUCLEOTIDE SEQUENCE [LARGE SCALE GENOMIC DNA]</scope>
    <source>
        <strain evidence="2 3">HCCB10007</strain>
    </source>
</reference>
<name>R4T1D4_9PSEU</name>
<dbReference type="InterPro" id="IPR015791">
    <property type="entry name" value="Antimic/Inh_G_crystallin-like"/>
</dbReference>
<organism evidence="2 3">
    <name type="scientific">Amycolatopsis keratiniphila</name>
    <dbReference type="NCBI Taxonomy" id="129921"/>
    <lineage>
        <taxon>Bacteria</taxon>
        <taxon>Bacillati</taxon>
        <taxon>Actinomycetota</taxon>
        <taxon>Actinomycetes</taxon>
        <taxon>Pseudonocardiales</taxon>
        <taxon>Pseudonocardiaceae</taxon>
        <taxon>Amycolatopsis</taxon>
        <taxon>Amycolatopsis japonica group</taxon>
    </lineage>
</organism>
<dbReference type="EMBL" id="CP003410">
    <property type="protein sequence ID" value="AGM06241.1"/>
    <property type="molecule type" value="Genomic_DNA"/>
</dbReference>
<dbReference type="Gene3D" id="2.60.20.30">
    <property type="match status" value="1"/>
</dbReference>
<feature type="signal peptide" evidence="1">
    <location>
        <begin position="1"/>
        <end position="31"/>
    </location>
</feature>
<evidence type="ECO:0008006" key="4">
    <source>
        <dbReference type="Google" id="ProtNLM"/>
    </source>
</evidence>
<evidence type="ECO:0000313" key="2">
    <source>
        <dbReference type="EMBL" id="AGM06241.1"/>
    </source>
</evidence>
<evidence type="ECO:0000256" key="1">
    <source>
        <dbReference type="SAM" id="SignalP"/>
    </source>
</evidence>
<proteinExistence type="predicted"/>
<dbReference type="HOGENOM" id="CLU_2044774_0_0_11"/>
<dbReference type="Proteomes" id="UP000013968">
    <property type="component" value="Chromosome"/>
</dbReference>
<dbReference type="AlphaFoldDB" id="R4T1D4"/>
<dbReference type="RefSeq" id="WP_016334007.1">
    <property type="nucleotide sequence ID" value="NC_021252.1"/>
</dbReference>
<keyword evidence="1" id="KW-0732">Signal</keyword>
<gene>
    <name evidence="2" type="ORF">AORI_3656</name>
</gene>
<protein>
    <recommendedName>
        <fullName evidence="4">Streptomyces killer toxin-like beta/gamma crystallin domain-containing protein</fullName>
    </recommendedName>
</protein>